<organism evidence="5 6">
    <name type="scientific">Piromyces finnis</name>
    <dbReference type="NCBI Taxonomy" id="1754191"/>
    <lineage>
        <taxon>Eukaryota</taxon>
        <taxon>Fungi</taxon>
        <taxon>Fungi incertae sedis</taxon>
        <taxon>Chytridiomycota</taxon>
        <taxon>Chytridiomycota incertae sedis</taxon>
        <taxon>Neocallimastigomycetes</taxon>
        <taxon>Neocallimastigales</taxon>
        <taxon>Neocallimastigaceae</taxon>
        <taxon>Piromyces</taxon>
    </lineage>
</organism>
<dbReference type="STRING" id="1754191.A0A1Y1VE17"/>
<dbReference type="UniPathway" id="UPA00143"/>
<dbReference type="EMBL" id="MCFH01000012">
    <property type="protein sequence ID" value="ORX53817.1"/>
    <property type="molecule type" value="Genomic_DNA"/>
</dbReference>
<sequence>MTEITLESYDGVLVRVNKEIVLQSELISDILKEKGNDIENPILLENVKYSTLNKVIDYCKHCHQELIYNNNRNNIKYDSWAKDYFKNVNKELLFDLVHAAHTMKINNLLILICKYIAIEIIGQIDNNITIHFRFNDTDDSKNSTPPTRRFTER</sequence>
<comment type="pathway">
    <text evidence="3">Protein modification; protein ubiquitination.</text>
</comment>
<evidence type="ECO:0000256" key="1">
    <source>
        <dbReference type="ARBA" id="ARBA00009993"/>
    </source>
</evidence>
<dbReference type="Proteomes" id="UP000193719">
    <property type="component" value="Unassembled WGS sequence"/>
</dbReference>
<evidence type="ECO:0000256" key="3">
    <source>
        <dbReference type="PIRNR" id="PIRNR028729"/>
    </source>
</evidence>
<dbReference type="OrthoDB" id="744972at2759"/>
<feature type="domain" description="SKP1 component POZ" evidence="4">
    <location>
        <begin position="4"/>
        <end position="63"/>
    </location>
</feature>
<keyword evidence="6" id="KW-1185">Reference proteome</keyword>
<name>A0A1Y1VE17_9FUNG</name>
<evidence type="ECO:0000259" key="4">
    <source>
        <dbReference type="Pfam" id="PF03931"/>
    </source>
</evidence>
<protein>
    <recommendedName>
        <fullName evidence="3">E3 ubiquitin ligase complex SCF subunit</fullName>
    </recommendedName>
</protein>
<dbReference type="Pfam" id="PF03931">
    <property type="entry name" value="Skp1_POZ"/>
    <property type="match status" value="1"/>
</dbReference>
<proteinExistence type="inferred from homology"/>
<evidence type="ECO:0000313" key="5">
    <source>
        <dbReference type="EMBL" id="ORX53817.1"/>
    </source>
</evidence>
<dbReference type="InterPro" id="IPR036296">
    <property type="entry name" value="SKP1-like_dim_sf"/>
</dbReference>
<dbReference type="InterPro" id="IPR016897">
    <property type="entry name" value="SKP1"/>
</dbReference>
<dbReference type="SUPFAM" id="SSF54695">
    <property type="entry name" value="POZ domain"/>
    <property type="match status" value="1"/>
</dbReference>
<dbReference type="InterPro" id="IPR011333">
    <property type="entry name" value="SKP1/BTB/POZ_sf"/>
</dbReference>
<dbReference type="AlphaFoldDB" id="A0A1Y1VE17"/>
<dbReference type="InterPro" id="IPR016073">
    <property type="entry name" value="Skp1_comp_POZ"/>
</dbReference>
<reference evidence="5 6" key="1">
    <citation type="submission" date="2016-08" db="EMBL/GenBank/DDBJ databases">
        <title>Genomes of anaerobic fungi encode conserved fungal cellulosomes for biomass hydrolysis.</title>
        <authorList>
            <consortium name="DOE Joint Genome Institute"/>
            <person name="Haitjema C.H."/>
            <person name="Gilmore S.P."/>
            <person name="Henske J.K."/>
            <person name="Solomon K.V."/>
            <person name="De Groot R."/>
            <person name="Kuo A."/>
            <person name="Mondo S.J."/>
            <person name="Salamov A.A."/>
            <person name="Labutti K."/>
            <person name="Zhao Z."/>
            <person name="Chiniquy J."/>
            <person name="Barry K."/>
            <person name="Brewer H.M."/>
            <person name="Purvine S.O."/>
            <person name="Wright A.T."/>
            <person name="Boxma B."/>
            <person name="Van Alen T."/>
            <person name="Hackstein J.H."/>
            <person name="Baker S.E."/>
            <person name="Grigoriev I.V."/>
            <person name="O'Malley M.A."/>
        </authorList>
    </citation>
    <scope>NUCLEOTIDE SEQUENCE [LARGE SCALE GENOMIC DNA]</scope>
    <source>
        <strain evidence="6">finn</strain>
    </source>
</reference>
<reference evidence="5 6" key="2">
    <citation type="submission" date="2016-08" db="EMBL/GenBank/DDBJ databases">
        <title>Pervasive Adenine N6-methylation of Active Genes in Fungi.</title>
        <authorList>
            <consortium name="DOE Joint Genome Institute"/>
            <person name="Mondo S.J."/>
            <person name="Dannebaum R.O."/>
            <person name="Kuo R.C."/>
            <person name="Labutti K."/>
            <person name="Haridas S."/>
            <person name="Kuo A."/>
            <person name="Salamov A."/>
            <person name="Ahrendt S.R."/>
            <person name="Lipzen A."/>
            <person name="Sullivan W."/>
            <person name="Andreopoulos W.B."/>
            <person name="Clum A."/>
            <person name="Lindquist E."/>
            <person name="Daum C."/>
            <person name="Ramamoorthy G.K."/>
            <person name="Gryganskyi A."/>
            <person name="Culley D."/>
            <person name="Magnuson J.K."/>
            <person name="James T.Y."/>
            <person name="O'Malley M.A."/>
            <person name="Stajich J.E."/>
            <person name="Spatafora J.W."/>
            <person name="Visel A."/>
            <person name="Grigoriev I.V."/>
        </authorList>
    </citation>
    <scope>NUCLEOTIDE SEQUENCE [LARGE SCALE GENOMIC DNA]</scope>
    <source>
        <strain evidence="6">finn</strain>
    </source>
</reference>
<comment type="function">
    <text evidence="3">Essential component of the SCF (SKP1-CUL1-F-box protein) E3 ubiquitin ligase complexes, which mediate the ubiquitination and subsequent proteasomal degradation of target proteins.</text>
</comment>
<dbReference type="SUPFAM" id="SSF81382">
    <property type="entry name" value="Skp1 dimerisation domain-like"/>
    <property type="match status" value="1"/>
</dbReference>
<dbReference type="GO" id="GO:0016567">
    <property type="term" value="P:protein ubiquitination"/>
    <property type="evidence" value="ECO:0007669"/>
    <property type="project" value="UniProtKB-UniPathway"/>
</dbReference>
<dbReference type="Gene3D" id="3.30.710.10">
    <property type="entry name" value="Potassium Channel Kv1.1, Chain A"/>
    <property type="match status" value="1"/>
</dbReference>
<dbReference type="SMART" id="SM00512">
    <property type="entry name" value="Skp1"/>
    <property type="match status" value="1"/>
</dbReference>
<dbReference type="PANTHER" id="PTHR11165">
    <property type="entry name" value="SKP1"/>
    <property type="match status" value="1"/>
</dbReference>
<accession>A0A1Y1VE17</accession>
<keyword evidence="2 3" id="KW-0833">Ubl conjugation pathway</keyword>
<dbReference type="PIRSF" id="PIRSF028729">
    <property type="entry name" value="E3_ubiquit_lig_SCF_Skp"/>
    <property type="match status" value="1"/>
</dbReference>
<gene>
    <name evidence="5" type="ORF">BCR36DRAFT_403475</name>
</gene>
<comment type="caution">
    <text evidence="5">The sequence shown here is derived from an EMBL/GenBank/DDBJ whole genome shotgun (WGS) entry which is preliminary data.</text>
</comment>
<evidence type="ECO:0000256" key="2">
    <source>
        <dbReference type="ARBA" id="ARBA00022786"/>
    </source>
</evidence>
<comment type="subunit">
    <text evidence="3">Component of the SCF (SKP1-CUL1-F-box protein) E3 ubiquitin ligase complexes.</text>
</comment>
<evidence type="ECO:0000313" key="6">
    <source>
        <dbReference type="Proteomes" id="UP000193719"/>
    </source>
</evidence>
<dbReference type="InterPro" id="IPR001232">
    <property type="entry name" value="SKP1-like"/>
</dbReference>
<dbReference type="GO" id="GO:0006511">
    <property type="term" value="P:ubiquitin-dependent protein catabolic process"/>
    <property type="evidence" value="ECO:0007669"/>
    <property type="project" value="InterPro"/>
</dbReference>
<comment type="similarity">
    <text evidence="1 3">Belongs to the SKP1 family.</text>
</comment>